<dbReference type="Proteomes" id="UP001652431">
    <property type="component" value="Unassembled WGS sequence"/>
</dbReference>
<name>A0ABT2RRJ3_9FIRM</name>
<accession>A0ABT2RRJ3</accession>
<sequence>MRQKKKLKKALSLLLTAAMVLSLNVPVFADEADDGNGEDNATNSVQVLDATDGEDVQAIDNVPENEGVKVAKIGDTAYATLQEAMAEAVSGNTVSLVGEAIENETVVVKDGITLEIAAGASLNGQVEVQEGGKLIVNGAITYDSQGSAIISRGTVQIGEGAAVTAKDSDNNGAVYIIKGSFEMSGGTITSEKKSTNYGRGLGFNNNADASGSITGGTINAVDIALLIRSGGLNSDFSIQNVMLNCSSGTNVINGTYLSNIAEGSSVYQDGKTWTIGSGATSSVKTEDNVYYPTVAAALKAGTTVEVLGAMTENVTVPEGKTLTVNEGAAIAGRVTNNGTLVVNGAISGNVVNNGSMEVKGIVSAVSGNAITSSGKLIMNEGSTVSATNISNGAVRLTGGTFTMNGGTIDGATESISSSRGLYIPADAGVDAVIYDGEIYGTNYAVVNYEGNTLRLEGGTFKSDDYGNTKMFYRFEDVKIIEGKSYQSSSTEEFYTLAIVSAVAKASNAGEVSSYYATLNDALKSGMPSVELLTNIEEDVVIPEGVTLTVKDGIKINGKVTVHGTLNMTGGTIEKVNAGANGVVYVTGTGTLNMSGGEILGMTQGPLTNDYFRGVTLDADATANISGGSICGYQYAIVFREGANVKVSGGTFTNDTIRNESVIYNWKDTYLAAGVALEKVTAHKWQVGDFSASVTNATGDETYYASLEEAVAAASDDATVTLKKNVEVSSIVIAKPMTLDFAGYTVTKNVKDEEGTVSYALGITADVTLKDGTITCDATTYGAGETRYAVVPILIDGTETDVVLNGITVEKSYNGIQVNAGNTVTLDNNSAVTGENFGIRSLGQVTMNSGTVTGGEIGILVTGTSGNLTMVGGEVISNTEESVGVQVQLGANMSMTGGKVNADAAKSTGIIVIDANSGEKTSAQIKGDSEVYGSGTGICIAGNCSYGNDAPYPAEVTVSGNARVYGKILEDEVGGTGIYIVGNGAVLNVQENCTVEGSWFAISGNGSYGGQTDNGQTVINISGGTVDGHGSTAIYQPQYGKLNVTGGTIKGITGIEIRAGELDVSGGEITGTAERTETKPNGNGTTTIGAAVAVAQHNTKRDITVTISGGTLTGCTALCEKNTQKNGTADVEKIKMTVDGGTFITTNKDEDAEAIVSEDCSNFVNGGKFSAPVSYKYCQEGLASAEVDGESGMWTVTALKEGQYDISAYRSEETYTYPTNENGDLFAGWFEDAELTEQLTDSSVTTGRYYAKFVDKRVLEVRYQRASYNKDGSMVYNIRMYSALDSLDYSLAGFIINNGSNEWNEPIKKVYTSYNGIKPTQIGGDQAKYLFVYTLENVSPGTTLTITPYWTTMDGTTVMGTTATIQVP</sequence>
<protein>
    <recommendedName>
        <fullName evidence="4">Bacterial repeat domain-containing protein</fullName>
    </recommendedName>
</protein>
<feature type="chain" id="PRO_5046663541" description="Bacterial repeat domain-containing protein" evidence="1">
    <location>
        <begin position="30"/>
        <end position="1367"/>
    </location>
</feature>
<evidence type="ECO:0000256" key="1">
    <source>
        <dbReference type="SAM" id="SignalP"/>
    </source>
</evidence>
<evidence type="ECO:0008006" key="4">
    <source>
        <dbReference type="Google" id="ProtNLM"/>
    </source>
</evidence>
<dbReference type="EMBL" id="JAOQJU010000033">
    <property type="protein sequence ID" value="MCU6688043.1"/>
    <property type="molecule type" value="Genomic_DNA"/>
</dbReference>
<dbReference type="RefSeq" id="WP_158371882.1">
    <property type="nucleotide sequence ID" value="NZ_JAOQJU010000033.1"/>
</dbReference>
<keyword evidence="3" id="KW-1185">Reference proteome</keyword>
<gene>
    <name evidence="2" type="ORF">OCV99_16195</name>
</gene>
<dbReference type="InterPro" id="IPR011050">
    <property type="entry name" value="Pectin_lyase_fold/virulence"/>
</dbReference>
<dbReference type="InterPro" id="IPR012332">
    <property type="entry name" value="Autotransporter_pectin_lyase_C"/>
</dbReference>
<dbReference type="Gene3D" id="2.160.20.20">
    <property type="match status" value="1"/>
</dbReference>
<organism evidence="2 3">
    <name type="scientific">Dorea acetigenes</name>
    <dbReference type="NCBI Taxonomy" id="2981787"/>
    <lineage>
        <taxon>Bacteria</taxon>
        <taxon>Bacillati</taxon>
        <taxon>Bacillota</taxon>
        <taxon>Clostridia</taxon>
        <taxon>Lachnospirales</taxon>
        <taxon>Lachnospiraceae</taxon>
        <taxon>Dorea</taxon>
    </lineage>
</organism>
<comment type="caution">
    <text evidence="2">The sequence shown here is derived from an EMBL/GenBank/DDBJ whole genome shotgun (WGS) entry which is preliminary data.</text>
</comment>
<evidence type="ECO:0000313" key="3">
    <source>
        <dbReference type="Proteomes" id="UP001652431"/>
    </source>
</evidence>
<feature type="signal peptide" evidence="1">
    <location>
        <begin position="1"/>
        <end position="29"/>
    </location>
</feature>
<proteinExistence type="predicted"/>
<evidence type="ECO:0000313" key="2">
    <source>
        <dbReference type="EMBL" id="MCU6688043.1"/>
    </source>
</evidence>
<dbReference type="SUPFAM" id="SSF51126">
    <property type="entry name" value="Pectin lyase-like"/>
    <property type="match status" value="1"/>
</dbReference>
<keyword evidence="1" id="KW-0732">Signal</keyword>
<reference evidence="2 3" key="1">
    <citation type="journal article" date="2021" name="ISME Commun">
        <title>Automated analysis of genomic sequences facilitates high-throughput and comprehensive description of bacteria.</title>
        <authorList>
            <person name="Hitch T.C.A."/>
        </authorList>
    </citation>
    <scope>NUCLEOTIDE SEQUENCE [LARGE SCALE GENOMIC DNA]</scope>
    <source>
        <strain evidence="2 3">Sanger_03</strain>
    </source>
</reference>